<feature type="region of interest" description="Disordered" evidence="6">
    <location>
        <begin position="819"/>
        <end position="893"/>
    </location>
</feature>
<keyword evidence="3" id="KW-0963">Cytoplasm</keyword>
<dbReference type="InterPro" id="IPR001452">
    <property type="entry name" value="SH3_domain"/>
</dbReference>
<feature type="region of interest" description="Disordered" evidence="6">
    <location>
        <begin position="116"/>
        <end position="184"/>
    </location>
</feature>
<evidence type="ECO:0000313" key="10">
    <source>
        <dbReference type="EMBL" id="PFX33595.1"/>
    </source>
</evidence>
<evidence type="ECO:0000259" key="8">
    <source>
        <dbReference type="PROSITE" id="PS50003"/>
    </source>
</evidence>
<dbReference type="InterPro" id="IPR001331">
    <property type="entry name" value="GDS_CDC24_CS"/>
</dbReference>
<feature type="compositionally biased region" description="Polar residues" evidence="6">
    <location>
        <begin position="122"/>
        <end position="152"/>
    </location>
</feature>
<reference evidence="11" key="1">
    <citation type="journal article" date="2017" name="bioRxiv">
        <title>Comparative analysis of the genomes of Stylophora pistillata and Acropora digitifera provides evidence for extensive differences between species of corals.</title>
        <authorList>
            <person name="Voolstra C.R."/>
            <person name="Li Y."/>
            <person name="Liew Y.J."/>
            <person name="Baumgarten S."/>
            <person name="Zoccola D."/>
            <person name="Flot J.-F."/>
            <person name="Tambutte S."/>
            <person name="Allemand D."/>
            <person name="Aranda M."/>
        </authorList>
    </citation>
    <scope>NUCLEOTIDE SEQUENCE [LARGE SCALE GENOMIC DNA]</scope>
</reference>
<dbReference type="SMART" id="SM00233">
    <property type="entry name" value="PH"/>
    <property type="match status" value="1"/>
</dbReference>
<accession>A0A2B4SYY8</accession>
<dbReference type="InterPro" id="IPR011993">
    <property type="entry name" value="PH-like_dom_sf"/>
</dbReference>
<dbReference type="PROSITE" id="PS00741">
    <property type="entry name" value="DH_1"/>
    <property type="match status" value="1"/>
</dbReference>
<dbReference type="Gene3D" id="1.20.900.10">
    <property type="entry name" value="Dbl homology (DH) domain"/>
    <property type="match status" value="1"/>
</dbReference>
<dbReference type="EMBL" id="LSMT01000010">
    <property type="protein sequence ID" value="PFX33595.1"/>
    <property type="molecule type" value="Genomic_DNA"/>
</dbReference>
<organism evidence="10 11">
    <name type="scientific">Stylophora pistillata</name>
    <name type="common">Smooth cauliflower coral</name>
    <dbReference type="NCBI Taxonomy" id="50429"/>
    <lineage>
        <taxon>Eukaryota</taxon>
        <taxon>Metazoa</taxon>
        <taxon>Cnidaria</taxon>
        <taxon>Anthozoa</taxon>
        <taxon>Hexacorallia</taxon>
        <taxon>Scleractinia</taxon>
        <taxon>Astrocoeniina</taxon>
        <taxon>Pocilloporidae</taxon>
        <taxon>Stylophora</taxon>
    </lineage>
</organism>
<dbReference type="GO" id="GO:0005737">
    <property type="term" value="C:cytoplasm"/>
    <property type="evidence" value="ECO:0007669"/>
    <property type="project" value="UniProtKB-SubCell"/>
</dbReference>
<dbReference type="Gene3D" id="2.30.29.30">
    <property type="entry name" value="Pleckstrin-homology domain (PH domain)/Phosphotyrosine-binding domain (PTB)"/>
    <property type="match status" value="1"/>
</dbReference>
<evidence type="ECO:0000256" key="4">
    <source>
        <dbReference type="ARBA" id="ARBA00022658"/>
    </source>
</evidence>
<dbReference type="CDD" id="cd11828">
    <property type="entry name" value="SH3_ARHGEF9_like"/>
    <property type="match status" value="1"/>
</dbReference>
<dbReference type="GO" id="GO:0005085">
    <property type="term" value="F:guanyl-nucleotide exchange factor activity"/>
    <property type="evidence" value="ECO:0007669"/>
    <property type="project" value="UniProtKB-KW"/>
</dbReference>
<evidence type="ECO:0000259" key="9">
    <source>
        <dbReference type="PROSITE" id="PS50010"/>
    </source>
</evidence>
<dbReference type="OrthoDB" id="660555at2759"/>
<dbReference type="InterPro" id="IPR000219">
    <property type="entry name" value="DH_dom"/>
</dbReference>
<feature type="compositionally biased region" description="Polar residues" evidence="6">
    <location>
        <begin position="819"/>
        <end position="830"/>
    </location>
</feature>
<dbReference type="CDD" id="cd01224">
    <property type="entry name" value="PH_Collybistin_ASEF"/>
    <property type="match status" value="1"/>
</dbReference>
<dbReference type="PROSITE" id="PS50003">
    <property type="entry name" value="PH_DOMAIN"/>
    <property type="match status" value="1"/>
</dbReference>
<dbReference type="InterPro" id="IPR001849">
    <property type="entry name" value="PH_domain"/>
</dbReference>
<keyword evidence="4" id="KW-0344">Guanine-nucleotide releasing factor</keyword>
<keyword evidence="11" id="KW-1185">Reference proteome</keyword>
<dbReference type="PANTHER" id="PTHR47544">
    <property type="entry name" value="RHO GUANINE NUCLEOTIDE EXCHANGE FACTOR 4"/>
    <property type="match status" value="1"/>
</dbReference>
<dbReference type="PROSITE" id="PS50010">
    <property type="entry name" value="DH_2"/>
    <property type="match status" value="1"/>
</dbReference>
<dbReference type="Pfam" id="PF22697">
    <property type="entry name" value="SOS1_NGEF_PH"/>
    <property type="match status" value="1"/>
</dbReference>
<dbReference type="GO" id="GO:0035556">
    <property type="term" value="P:intracellular signal transduction"/>
    <property type="evidence" value="ECO:0007669"/>
    <property type="project" value="InterPro"/>
</dbReference>
<proteinExistence type="predicted"/>
<dbReference type="SMART" id="SM00326">
    <property type="entry name" value="SH3"/>
    <property type="match status" value="1"/>
</dbReference>
<dbReference type="SUPFAM" id="SSF48065">
    <property type="entry name" value="DBL homology domain (DH-domain)"/>
    <property type="match status" value="1"/>
</dbReference>
<dbReference type="Pfam" id="PF00018">
    <property type="entry name" value="SH3_1"/>
    <property type="match status" value="1"/>
</dbReference>
<feature type="compositionally biased region" description="Basic residues" evidence="6">
    <location>
        <begin position="200"/>
        <end position="212"/>
    </location>
</feature>
<dbReference type="CDD" id="cd00160">
    <property type="entry name" value="RhoGEF"/>
    <property type="match status" value="1"/>
</dbReference>
<name>A0A2B4SYY8_STYPI</name>
<feature type="compositionally biased region" description="Polar residues" evidence="6">
    <location>
        <begin position="866"/>
        <end position="884"/>
    </location>
</feature>
<dbReference type="SUPFAM" id="SSF50044">
    <property type="entry name" value="SH3-domain"/>
    <property type="match status" value="1"/>
</dbReference>
<evidence type="ECO:0000256" key="1">
    <source>
        <dbReference type="ARBA" id="ARBA00004496"/>
    </source>
</evidence>
<dbReference type="InterPro" id="IPR036028">
    <property type="entry name" value="SH3-like_dom_sf"/>
</dbReference>
<dbReference type="Gene3D" id="2.30.30.40">
    <property type="entry name" value="SH3 Domains"/>
    <property type="match status" value="1"/>
</dbReference>
<dbReference type="Proteomes" id="UP000225706">
    <property type="component" value="Unassembled WGS sequence"/>
</dbReference>
<feature type="domain" description="SH3" evidence="7">
    <location>
        <begin position="1068"/>
        <end position="1127"/>
    </location>
</feature>
<evidence type="ECO:0000256" key="2">
    <source>
        <dbReference type="ARBA" id="ARBA00022443"/>
    </source>
</evidence>
<dbReference type="PANTHER" id="PTHR47544:SF3">
    <property type="entry name" value="RHO GUANINE NUCLEOTIDE EXCHANGE FACTOR 4 ISOFORM X1"/>
    <property type="match status" value="1"/>
</dbReference>
<feature type="region of interest" description="Disordered" evidence="6">
    <location>
        <begin position="1039"/>
        <end position="1063"/>
    </location>
</feature>
<protein>
    <submittedName>
        <fullName evidence="10">Spermatogenesis-associated protein 13</fullName>
    </submittedName>
</protein>
<feature type="compositionally biased region" description="Basic residues" evidence="6">
    <location>
        <begin position="852"/>
        <end position="865"/>
    </location>
</feature>
<evidence type="ECO:0000256" key="6">
    <source>
        <dbReference type="SAM" id="MobiDB-lite"/>
    </source>
</evidence>
<dbReference type="PROSITE" id="PS50002">
    <property type="entry name" value="SH3"/>
    <property type="match status" value="1"/>
</dbReference>
<keyword evidence="2 5" id="KW-0728">SH3 domain</keyword>
<dbReference type="InterPro" id="IPR035899">
    <property type="entry name" value="DBL_dom_sf"/>
</dbReference>
<dbReference type="InterPro" id="IPR055251">
    <property type="entry name" value="SOS1_NGEF_PH"/>
</dbReference>
<dbReference type="Pfam" id="PF00621">
    <property type="entry name" value="RhoGEF"/>
    <property type="match status" value="1"/>
</dbReference>
<dbReference type="SMART" id="SM00325">
    <property type="entry name" value="RhoGEF"/>
    <property type="match status" value="1"/>
</dbReference>
<dbReference type="STRING" id="50429.A0A2B4SYY8"/>
<evidence type="ECO:0000256" key="3">
    <source>
        <dbReference type="ARBA" id="ARBA00022490"/>
    </source>
</evidence>
<dbReference type="SUPFAM" id="SSF50729">
    <property type="entry name" value="PH domain-like"/>
    <property type="match status" value="1"/>
</dbReference>
<evidence type="ECO:0000256" key="5">
    <source>
        <dbReference type="PROSITE-ProRule" id="PRU00192"/>
    </source>
</evidence>
<feature type="compositionally biased region" description="Low complexity" evidence="6">
    <location>
        <begin position="257"/>
        <end position="268"/>
    </location>
</feature>
<evidence type="ECO:0000313" key="11">
    <source>
        <dbReference type="Proteomes" id="UP000225706"/>
    </source>
</evidence>
<feature type="domain" description="DH" evidence="9">
    <location>
        <begin position="1157"/>
        <end position="1341"/>
    </location>
</feature>
<comment type="caution">
    <text evidence="10">The sequence shown here is derived from an EMBL/GenBank/DDBJ whole genome shotgun (WGS) entry which is preliminary data.</text>
</comment>
<feature type="region of interest" description="Disordered" evidence="6">
    <location>
        <begin position="237"/>
        <end position="268"/>
    </location>
</feature>
<evidence type="ECO:0000259" key="7">
    <source>
        <dbReference type="PROSITE" id="PS50002"/>
    </source>
</evidence>
<comment type="subcellular location">
    <subcellularLocation>
        <location evidence="1">Cytoplasm</location>
    </subcellularLocation>
</comment>
<feature type="region of interest" description="Disordered" evidence="6">
    <location>
        <begin position="198"/>
        <end position="223"/>
    </location>
</feature>
<feature type="region of interest" description="Disordered" evidence="6">
    <location>
        <begin position="1503"/>
        <end position="1584"/>
    </location>
</feature>
<sequence>MKGRRRKELWSGAASQSFEKERYGRVHGHYSMKTPTMSSKPLENQSGMALPEYPKQWKSRLQRFQSSLRKSLRIKKEDSPRSASFITGEYRSDLWQDHPNGCVNFTAKHVSREILPAKKKQNGVSHKQLNAKKTSSHSHNVNGKTSFDSYSFDSRKVEQNKTNVNNSRKKKKNSAGSTSSPAANELVSELPSCGHERSYLHKKTFRSKRQRAKTNTEKTSLSKSKSLSILTNLFKRASHSKNENDRGKSLSFTAPQSSSSNHLSTDSNNTNFDTLVTDIVVSTSSIDSYCENDSRCKESKYYSLKRSKRSLVYPNNNISRSLSMDYSLQPCTEPLMEKSRTLAAIPPCIQVEEYHESRGCFERSLTVEFKPDSSGSVTIETGPAYYQSMKTSPHSCRETEVADSFSSGTPRSGVQFEKRRNITRDAERSCDAWKRRSAPPILSNSAHEDSLNIGSPIFFELKTDIATEEESSAQLECDSLRAQTIFVEERDLSSETVECTEFAASEMGNSLSFGVQELQKPRKYCSKDSKFKLSILRPQRKNGKTFNHKLDGDVDHFIQQPEYMECFERELERRNYLLSHGCLGNELTKDKSTPLCEGSEALALREKMIYAFHENNYSQDFSSVNSTTRVITDESLPEENQTAEENTICENSGSLPVDKINKEEIVYEENFCSPTFGQTEDNETSQQGVCLSCRKTRNEVTSTELTRYSPVCPDPSPSPANLKEEKLRDNTCTSSELITSGLRENFKGRQGLARSLKVKSLPCLPVGPSLHKQAMYNSFPDIRKLHILNLTQKFFSEYRRDSLSSCSLHLENSCENDSVVENSGFETKSSPWEDGEKNGGTVDRLSPESPQHRQRSYSTRIHHRSPVQQVLQTESRSVSCSQLDSNEDDDTISCTSPPYVRPRIQSLEQLPPCTAEVILKKKKSIMRKTRMKHTTSLSCVDNVFNDMIDKGKRHSYGGYGDDSFLKLPPMLHRSHCDESPLDSCNSSMQSLNSSSSFTENELGSSFSFASQLSLPIAFDQSLGRSRSVPGLLGADNLQPSPIPEEHSSVDWTYPSGENSDLEDDEMDVPEAFAEALWDHVTMDPEELSFQVGDIITVLTMTSCDWWFGQVGDRVGWFPAPFVRVRVSQTLAADETKLAPPVRTRKGTNEGFLSDNDVRSRVVQEILNTERDYVKNLEDVVEGYLKQARKRTDMFNEEQITKIFANIEQIYQFHQEILRQLEDCFVEGDPCASEIGAVFLNNRKGFDIYSEYCNNHPHAMAELKTLSESNKYKQFFEACRLLQEMIKISLDGFLLTPVQKICKYPLQLAELKKHTIATHKDFQTVKQALDTMKNVASLINERKRKVESINKIAKWQSTIEGWEGEDVLEKSSELIHSGDVIKTSNGSSQDRVMFLFDHQLVYCKKDILKKNGLTYKGRIDMDDCSVVWLNDGEETLDRSPLNNAWKIYNYKKEKWYIFYTKKAAQKEKWMKAFKDERRRVSEDAKTGLIISQNTRKAAMTAAKASVKQKKVNGKKEKPFLKSQSTTEIKPPPSPTLRLPDPVSSADLREEDEEGESFGNRTSVIRRSFGLRGSKRSKEKRMSSVY</sequence>
<gene>
    <name evidence="10" type="primary">SPATA13</name>
    <name evidence="10" type="ORF">AWC38_SpisGene1529</name>
</gene>
<feature type="domain" description="PH" evidence="8">
    <location>
        <begin position="1372"/>
        <end position="1477"/>
    </location>
</feature>